<evidence type="ECO:0000256" key="1">
    <source>
        <dbReference type="ARBA" id="ARBA00008791"/>
    </source>
</evidence>
<proteinExistence type="inferred from homology"/>
<evidence type="ECO:0000313" key="3">
    <source>
        <dbReference type="EMBL" id="SHJ01205.1"/>
    </source>
</evidence>
<feature type="domain" description="UspA" evidence="2">
    <location>
        <begin position="5"/>
        <end position="145"/>
    </location>
</feature>
<dbReference type="Proteomes" id="UP000184040">
    <property type="component" value="Unassembled WGS sequence"/>
</dbReference>
<dbReference type="SUPFAM" id="SSF52402">
    <property type="entry name" value="Adenine nucleotide alpha hydrolases-like"/>
    <property type="match status" value="1"/>
</dbReference>
<dbReference type="InterPro" id="IPR006016">
    <property type="entry name" value="UspA"/>
</dbReference>
<dbReference type="PANTHER" id="PTHR46268:SF25">
    <property type="entry name" value="USPA DOMAIN PROTEIN"/>
    <property type="match status" value="1"/>
</dbReference>
<dbReference type="PANTHER" id="PTHR46268">
    <property type="entry name" value="STRESS RESPONSE PROTEIN NHAX"/>
    <property type="match status" value="1"/>
</dbReference>
<keyword evidence="4" id="KW-1185">Reference proteome</keyword>
<evidence type="ECO:0000259" key="2">
    <source>
        <dbReference type="Pfam" id="PF00582"/>
    </source>
</evidence>
<comment type="similarity">
    <text evidence="1">Belongs to the universal stress protein A family.</text>
</comment>
<dbReference type="CDD" id="cd00293">
    <property type="entry name" value="USP-like"/>
    <property type="match status" value="1"/>
</dbReference>
<dbReference type="InterPro" id="IPR014729">
    <property type="entry name" value="Rossmann-like_a/b/a_fold"/>
</dbReference>
<evidence type="ECO:0000313" key="4">
    <source>
        <dbReference type="Proteomes" id="UP000184040"/>
    </source>
</evidence>
<sequence length="145" mass="15598">MAQETFVVAYDDNTEDTAVLDCAISRASRSGARLVIVHVLEWSPYSFLTQQELEERHKKRTQELDRAHSHVLDPAIAKAKEAGVEAVGTVQHGSAAELVVKTATEENASFIFVGRSGSSAARARIFGSIPLAIAQIATVPTVIVP</sequence>
<protein>
    <submittedName>
        <fullName evidence="3">Nucleotide-binding universal stress protein, UspA family</fullName>
    </submittedName>
</protein>
<accession>A0A1M6FU51</accession>
<gene>
    <name evidence="3" type="ORF">SAMN04488012_10475</name>
</gene>
<dbReference type="RefSeq" id="WP_073128160.1">
    <property type="nucleotide sequence ID" value="NZ_FQZA01000004.1"/>
</dbReference>
<reference evidence="3 4" key="1">
    <citation type="submission" date="2016-11" db="EMBL/GenBank/DDBJ databases">
        <authorList>
            <person name="Jaros S."/>
            <person name="Januszkiewicz K."/>
            <person name="Wedrychowicz H."/>
        </authorList>
    </citation>
    <scope>NUCLEOTIDE SEQUENCE [LARGE SCALE GENOMIC DNA]</scope>
    <source>
        <strain evidence="3 4">DSM 26892</strain>
    </source>
</reference>
<dbReference type="EMBL" id="FQZA01000004">
    <property type="protein sequence ID" value="SHJ01205.1"/>
    <property type="molecule type" value="Genomic_DNA"/>
</dbReference>
<name>A0A1M6FU51_9RHOB</name>
<dbReference type="Gene3D" id="3.40.50.620">
    <property type="entry name" value="HUPs"/>
    <property type="match status" value="1"/>
</dbReference>
<dbReference type="Pfam" id="PF00582">
    <property type="entry name" value="Usp"/>
    <property type="match status" value="1"/>
</dbReference>
<dbReference type="AlphaFoldDB" id="A0A1M6FU51"/>
<organism evidence="3 4">
    <name type="scientific">Palleronia salina</name>
    <dbReference type="NCBI Taxonomy" id="313368"/>
    <lineage>
        <taxon>Bacteria</taxon>
        <taxon>Pseudomonadati</taxon>
        <taxon>Pseudomonadota</taxon>
        <taxon>Alphaproteobacteria</taxon>
        <taxon>Rhodobacterales</taxon>
        <taxon>Roseobacteraceae</taxon>
        <taxon>Palleronia</taxon>
    </lineage>
</organism>
<dbReference type="STRING" id="313368.SAMN04488012_10475"/>